<reference evidence="1" key="1">
    <citation type="journal article" date="2021" name="New Phytol.">
        <title>Evolutionary innovations through gain and loss of genes in the ectomycorrhizal Boletales.</title>
        <authorList>
            <person name="Wu G."/>
            <person name="Miyauchi S."/>
            <person name="Morin E."/>
            <person name="Kuo A."/>
            <person name="Drula E."/>
            <person name="Varga T."/>
            <person name="Kohler A."/>
            <person name="Feng B."/>
            <person name="Cao Y."/>
            <person name="Lipzen A."/>
            <person name="Daum C."/>
            <person name="Hundley H."/>
            <person name="Pangilinan J."/>
            <person name="Johnson J."/>
            <person name="Barry K."/>
            <person name="LaButti K."/>
            <person name="Ng V."/>
            <person name="Ahrendt S."/>
            <person name="Min B."/>
            <person name="Choi I.G."/>
            <person name="Park H."/>
            <person name="Plett J.M."/>
            <person name="Magnuson J."/>
            <person name="Spatafora J.W."/>
            <person name="Nagy L.G."/>
            <person name="Henrissat B."/>
            <person name="Grigoriev I.V."/>
            <person name="Yang Z.L."/>
            <person name="Xu J."/>
            <person name="Martin F.M."/>
        </authorList>
    </citation>
    <scope>NUCLEOTIDE SEQUENCE</scope>
    <source>
        <strain evidence="1">KUC20120723A-06</strain>
    </source>
</reference>
<sequence>MTVCLSLFGLLCSSICSAAKRIQRHAPIRPPGYIHLTLKSHRPAEARCFTCHALHIYPMRQVQGAPLDLQY</sequence>
<dbReference type="Proteomes" id="UP000790709">
    <property type="component" value="Unassembled WGS sequence"/>
</dbReference>
<name>A0ACB8AX31_9AGAM</name>
<accession>A0ACB8AX31</accession>
<organism evidence="1 2">
    <name type="scientific">Leucogyrophana mollusca</name>
    <dbReference type="NCBI Taxonomy" id="85980"/>
    <lineage>
        <taxon>Eukaryota</taxon>
        <taxon>Fungi</taxon>
        <taxon>Dikarya</taxon>
        <taxon>Basidiomycota</taxon>
        <taxon>Agaricomycotina</taxon>
        <taxon>Agaricomycetes</taxon>
        <taxon>Agaricomycetidae</taxon>
        <taxon>Boletales</taxon>
        <taxon>Boletales incertae sedis</taxon>
        <taxon>Leucogyrophana</taxon>
    </lineage>
</organism>
<evidence type="ECO:0000313" key="2">
    <source>
        <dbReference type="Proteomes" id="UP000790709"/>
    </source>
</evidence>
<keyword evidence="2" id="KW-1185">Reference proteome</keyword>
<dbReference type="EMBL" id="MU266928">
    <property type="protein sequence ID" value="KAH7917819.1"/>
    <property type="molecule type" value="Genomic_DNA"/>
</dbReference>
<comment type="caution">
    <text evidence="1">The sequence shown here is derived from an EMBL/GenBank/DDBJ whole genome shotgun (WGS) entry which is preliminary data.</text>
</comment>
<evidence type="ECO:0000313" key="1">
    <source>
        <dbReference type="EMBL" id="KAH7917819.1"/>
    </source>
</evidence>
<gene>
    <name evidence="1" type="ORF">BV22DRAFT_927563</name>
</gene>
<proteinExistence type="predicted"/>
<protein>
    <submittedName>
        <fullName evidence="1">Uncharacterized protein</fullName>
    </submittedName>
</protein>